<proteinExistence type="inferred from homology"/>
<comment type="similarity">
    <text evidence="1 7">Belongs to the FliN/MopA/SpaO family.</text>
</comment>
<dbReference type="Proteomes" id="UP000324194">
    <property type="component" value="Chromosome 2"/>
</dbReference>
<evidence type="ECO:0000313" key="10">
    <source>
        <dbReference type="Proteomes" id="UP000324194"/>
    </source>
</evidence>
<keyword evidence="9" id="KW-0282">Flagellum</keyword>
<keyword evidence="10" id="KW-1185">Reference proteome</keyword>
<dbReference type="RefSeq" id="WP_148340478.1">
    <property type="nucleotide sequence ID" value="NZ_LR699120.1"/>
</dbReference>
<dbReference type="InterPro" id="IPR036429">
    <property type="entry name" value="SpoA-like_sf"/>
</dbReference>
<dbReference type="SUPFAM" id="SSF101801">
    <property type="entry name" value="Surface presentation of antigens (SPOA)"/>
    <property type="match status" value="1"/>
</dbReference>
<comment type="subcellular location">
    <subcellularLocation>
        <location evidence="7">Cell membrane</location>
        <topology evidence="7">Peripheral membrane protein</topology>
        <orientation evidence="7">Cytoplasmic side</orientation>
    </subcellularLocation>
    <subcellularLocation>
        <location evidence="7">Bacterial flagellum basal body</location>
    </subcellularLocation>
</comment>
<dbReference type="GO" id="GO:0005886">
    <property type="term" value="C:plasma membrane"/>
    <property type="evidence" value="ECO:0007669"/>
    <property type="project" value="UniProtKB-SubCell"/>
</dbReference>
<evidence type="ECO:0000259" key="8">
    <source>
        <dbReference type="Pfam" id="PF01052"/>
    </source>
</evidence>
<keyword evidence="3 7" id="KW-1003">Cell membrane</keyword>
<organism evidence="9 10">
    <name type="scientific">Aquicella siphonis</name>
    <dbReference type="NCBI Taxonomy" id="254247"/>
    <lineage>
        <taxon>Bacteria</taxon>
        <taxon>Pseudomonadati</taxon>
        <taxon>Pseudomonadota</taxon>
        <taxon>Gammaproteobacteria</taxon>
        <taxon>Legionellales</taxon>
        <taxon>Coxiellaceae</taxon>
        <taxon>Aquicella</taxon>
    </lineage>
</organism>
<keyword evidence="5 7" id="KW-0283">Flagellar rotation</keyword>
<keyword evidence="4 7" id="KW-0145">Chemotaxis</keyword>
<name>A0A5E4PJ88_9COXI</name>
<dbReference type="Pfam" id="PF01052">
    <property type="entry name" value="FliMN_C"/>
    <property type="match status" value="1"/>
</dbReference>
<gene>
    <name evidence="9" type="primary">fliN</name>
    <name evidence="9" type="ORF">AQUSIP_24070</name>
</gene>
<evidence type="ECO:0000256" key="7">
    <source>
        <dbReference type="RuleBase" id="RU362074"/>
    </source>
</evidence>
<dbReference type="PANTHER" id="PTHR43484:SF1">
    <property type="entry name" value="FLAGELLAR MOTOR SWITCH PROTEIN FLIN"/>
    <property type="match status" value="1"/>
</dbReference>
<dbReference type="InterPro" id="IPR051469">
    <property type="entry name" value="FliN/MopA/SpaO"/>
</dbReference>
<dbReference type="GO" id="GO:0071973">
    <property type="term" value="P:bacterial-type flagellum-dependent cell motility"/>
    <property type="evidence" value="ECO:0007669"/>
    <property type="project" value="UniProtKB-UniRule"/>
</dbReference>
<evidence type="ECO:0000256" key="2">
    <source>
        <dbReference type="ARBA" id="ARBA00021897"/>
    </source>
</evidence>
<evidence type="ECO:0000256" key="4">
    <source>
        <dbReference type="ARBA" id="ARBA00022500"/>
    </source>
</evidence>
<dbReference type="PANTHER" id="PTHR43484">
    <property type="match status" value="1"/>
</dbReference>
<dbReference type="InterPro" id="IPR001172">
    <property type="entry name" value="FliN_T3SS_HrcQb"/>
</dbReference>
<evidence type="ECO:0000256" key="1">
    <source>
        <dbReference type="ARBA" id="ARBA00009226"/>
    </source>
</evidence>
<accession>A0A5E4PJ88</accession>
<dbReference type="GO" id="GO:0009425">
    <property type="term" value="C:bacterial-type flagellum basal body"/>
    <property type="evidence" value="ECO:0007669"/>
    <property type="project" value="UniProtKB-SubCell"/>
</dbReference>
<dbReference type="NCBIfam" id="TIGR02480">
    <property type="entry name" value="fliN"/>
    <property type="match status" value="1"/>
</dbReference>
<dbReference type="PRINTS" id="PR00956">
    <property type="entry name" value="FLGMOTORFLIN"/>
</dbReference>
<dbReference type="EMBL" id="LR699120">
    <property type="protein sequence ID" value="VVC77080.1"/>
    <property type="molecule type" value="Genomic_DNA"/>
</dbReference>
<dbReference type="InterPro" id="IPR012826">
    <property type="entry name" value="FliN"/>
</dbReference>
<keyword evidence="9" id="KW-0969">Cilium</keyword>
<sequence>MAGTEEETIDKSVKDVIDKISEQSAADTPAKTGEALFDPNKLGILNDVTIVLTIEIGRAQIKIKDLLNLTKDSIIDLNKLAGEPVDIYANGKMIAKGNIITANGKYCVRLTSIPEKS</sequence>
<evidence type="ECO:0000256" key="3">
    <source>
        <dbReference type="ARBA" id="ARBA00022475"/>
    </source>
</evidence>
<evidence type="ECO:0000256" key="6">
    <source>
        <dbReference type="ARBA" id="ARBA00023136"/>
    </source>
</evidence>
<feature type="domain" description="Flagellar motor switch protein FliN-like C-terminal" evidence="8">
    <location>
        <begin position="45"/>
        <end position="113"/>
    </location>
</feature>
<dbReference type="Gene3D" id="2.30.330.10">
    <property type="entry name" value="SpoA-like"/>
    <property type="match status" value="1"/>
</dbReference>
<dbReference type="OrthoDB" id="5660140at2"/>
<dbReference type="KEGG" id="asip:AQUSIP_24070"/>
<keyword evidence="6 7" id="KW-0472">Membrane</keyword>
<keyword evidence="7" id="KW-0975">Bacterial flagellum</keyword>
<dbReference type="GO" id="GO:0003774">
    <property type="term" value="F:cytoskeletal motor activity"/>
    <property type="evidence" value="ECO:0007669"/>
    <property type="project" value="UniProtKB-UniRule"/>
</dbReference>
<reference evidence="9 10" key="1">
    <citation type="submission" date="2019-08" db="EMBL/GenBank/DDBJ databases">
        <authorList>
            <person name="Guy L."/>
        </authorList>
    </citation>
    <scope>NUCLEOTIDE SEQUENCE [LARGE SCALE GENOMIC DNA]</scope>
    <source>
        <strain evidence="9 10">SGT-108</strain>
    </source>
</reference>
<evidence type="ECO:0000256" key="5">
    <source>
        <dbReference type="ARBA" id="ARBA00022779"/>
    </source>
</evidence>
<comment type="function">
    <text evidence="7">FliN is one of three proteins (FliG, FliN, FliM) that form the rotor-mounted switch complex (C ring), located at the base of the basal body. This complex interacts with the CheY and CheZ chemotaxis proteins, in addition to contacting components of the motor that determine the direction of flagellar rotation.</text>
</comment>
<keyword evidence="9" id="KW-0966">Cell projection</keyword>
<protein>
    <recommendedName>
        <fullName evidence="2 7">Flagellar motor switch protein FliN</fullName>
    </recommendedName>
</protein>
<evidence type="ECO:0000313" key="9">
    <source>
        <dbReference type="EMBL" id="VVC77080.1"/>
    </source>
</evidence>
<dbReference type="InterPro" id="IPR001543">
    <property type="entry name" value="FliN-like_C"/>
</dbReference>
<dbReference type="AlphaFoldDB" id="A0A5E4PJ88"/>
<dbReference type="GO" id="GO:0006935">
    <property type="term" value="P:chemotaxis"/>
    <property type="evidence" value="ECO:0007669"/>
    <property type="project" value="UniProtKB-KW"/>
</dbReference>